<dbReference type="InterPro" id="IPR043519">
    <property type="entry name" value="NT_sf"/>
</dbReference>
<dbReference type="OrthoDB" id="9793933at2"/>
<dbReference type="SUPFAM" id="SSF81301">
    <property type="entry name" value="Nucleotidyltransferase"/>
    <property type="match status" value="1"/>
</dbReference>
<name>A0A2W7QPB3_9BACT</name>
<gene>
    <name evidence="2" type="ORF">LV85_02812</name>
</gene>
<reference evidence="2 3" key="1">
    <citation type="submission" date="2018-06" db="EMBL/GenBank/DDBJ databases">
        <title>Genomic Encyclopedia of Archaeal and Bacterial Type Strains, Phase II (KMG-II): from individual species to whole genera.</title>
        <authorList>
            <person name="Goeker M."/>
        </authorList>
    </citation>
    <scope>NUCLEOTIDE SEQUENCE [LARGE SCALE GENOMIC DNA]</scope>
    <source>
        <strain evidence="2 3">DSM 19830</strain>
    </source>
</reference>
<dbReference type="InterPro" id="IPR041633">
    <property type="entry name" value="Polbeta"/>
</dbReference>
<dbReference type="CDD" id="cd05403">
    <property type="entry name" value="NT_KNTase_like"/>
    <property type="match status" value="1"/>
</dbReference>
<proteinExistence type="predicted"/>
<accession>A0A2W7QPB3</accession>
<dbReference type="Gene3D" id="3.30.460.10">
    <property type="entry name" value="Beta Polymerase, domain 2"/>
    <property type="match status" value="1"/>
</dbReference>
<dbReference type="Pfam" id="PF18765">
    <property type="entry name" value="Polbeta"/>
    <property type="match status" value="1"/>
</dbReference>
<dbReference type="EMBL" id="QKZT01000012">
    <property type="protein sequence ID" value="PZX50194.1"/>
    <property type="molecule type" value="Genomic_DNA"/>
</dbReference>
<sequence length="111" mass="12614">MDLSSLIKDKYTDFISLCQSHKVEKIYAFGSSITDHFDPNSSDIDLVVKIGIDDPADRGEALLSLWDSLEVLFNRKVDLLTDDSIRNPYLKSNINRTKKLIYDGEGEKVFV</sequence>
<dbReference type="RefSeq" id="WP_111320450.1">
    <property type="nucleotide sequence ID" value="NZ_QKZT01000012.1"/>
</dbReference>
<evidence type="ECO:0000259" key="1">
    <source>
        <dbReference type="Pfam" id="PF18765"/>
    </source>
</evidence>
<evidence type="ECO:0000313" key="3">
    <source>
        <dbReference type="Proteomes" id="UP000248882"/>
    </source>
</evidence>
<dbReference type="AlphaFoldDB" id="A0A2W7QPB3"/>
<dbReference type="Proteomes" id="UP000248882">
    <property type="component" value="Unassembled WGS sequence"/>
</dbReference>
<feature type="domain" description="Polymerase beta nucleotidyltransferase" evidence="1">
    <location>
        <begin position="16"/>
        <end position="103"/>
    </location>
</feature>
<evidence type="ECO:0000313" key="2">
    <source>
        <dbReference type="EMBL" id="PZX50194.1"/>
    </source>
</evidence>
<protein>
    <recommendedName>
        <fullName evidence="1">Polymerase beta nucleotidyltransferase domain-containing protein</fullName>
    </recommendedName>
</protein>
<comment type="caution">
    <text evidence="2">The sequence shown here is derived from an EMBL/GenBank/DDBJ whole genome shotgun (WGS) entry which is preliminary data.</text>
</comment>
<keyword evidence="3" id="KW-1185">Reference proteome</keyword>
<organism evidence="2 3">
    <name type="scientific">Algoriphagus chordae</name>
    <dbReference type="NCBI Taxonomy" id="237019"/>
    <lineage>
        <taxon>Bacteria</taxon>
        <taxon>Pseudomonadati</taxon>
        <taxon>Bacteroidota</taxon>
        <taxon>Cytophagia</taxon>
        <taxon>Cytophagales</taxon>
        <taxon>Cyclobacteriaceae</taxon>
        <taxon>Algoriphagus</taxon>
    </lineage>
</organism>